<reference evidence="2" key="1">
    <citation type="submission" date="2016-10" db="EMBL/GenBank/DDBJ databases">
        <authorList>
            <person name="Varghese N."/>
            <person name="Submissions S."/>
        </authorList>
    </citation>
    <scope>NUCLEOTIDE SEQUENCE [LARGE SCALE GENOMIC DNA]</scope>
    <source>
        <strain evidence="2">DSM 527</strain>
    </source>
</reference>
<organism evidence="1 2">
    <name type="scientific">Chitinophaga filiformis</name>
    <name type="common">Myxococcus filiformis</name>
    <name type="synonym">Flexibacter filiformis</name>
    <dbReference type="NCBI Taxonomy" id="104663"/>
    <lineage>
        <taxon>Bacteria</taxon>
        <taxon>Pseudomonadati</taxon>
        <taxon>Bacteroidota</taxon>
        <taxon>Chitinophagia</taxon>
        <taxon>Chitinophagales</taxon>
        <taxon>Chitinophagaceae</taxon>
        <taxon>Chitinophaga</taxon>
    </lineage>
</organism>
<dbReference type="OrthoDB" id="673853at2"/>
<dbReference type="AlphaFoldDB" id="A0A1G7HMY9"/>
<name>A0A1G7HMY9_CHIFI</name>
<protein>
    <submittedName>
        <fullName evidence="1">Uncharacterized protein</fullName>
    </submittedName>
</protein>
<sequence length="114" mass="12682">MKKARIILALIALSAIWMATMSFRAQRRQLSNLFYRTTGVFSQNGASRVLTYAGEAPYRTFQTDTWELAVNPGKPVYTGTTQSTTTIGGAFYFITVVTGSPWPTWLGIYDDNGQ</sequence>
<evidence type="ECO:0000313" key="1">
    <source>
        <dbReference type="EMBL" id="SDF01827.1"/>
    </source>
</evidence>
<dbReference type="STRING" id="104663.SAMN04488121_101537"/>
<accession>A0A1G7HMY9</accession>
<dbReference type="Proteomes" id="UP000199045">
    <property type="component" value="Unassembled WGS sequence"/>
</dbReference>
<evidence type="ECO:0000313" key="2">
    <source>
        <dbReference type="Proteomes" id="UP000199045"/>
    </source>
</evidence>
<proteinExistence type="predicted"/>
<dbReference type="EMBL" id="FNBN01000001">
    <property type="protein sequence ID" value="SDF01827.1"/>
    <property type="molecule type" value="Genomic_DNA"/>
</dbReference>
<dbReference type="RefSeq" id="WP_089828681.1">
    <property type="nucleotide sequence ID" value="NZ_FNBN01000001.1"/>
</dbReference>
<gene>
    <name evidence="1" type="ORF">SAMN04488121_101537</name>
</gene>